<name>A0A928V7G9_9GAMM</name>
<dbReference type="InterPro" id="IPR005801">
    <property type="entry name" value="ADC_synthase"/>
</dbReference>
<dbReference type="RefSeq" id="WP_193909363.1">
    <property type="nucleotide sequence ID" value="NZ_PRDL01000001.1"/>
</dbReference>
<dbReference type="AlphaFoldDB" id="A0A928V7G9"/>
<sequence length="458" mass="51390">MSSVQLTALPYSPDSANWFALISQYRQPVWLDSGRPQSIYGRFDIISANPDLIITTSGMHTRVQDHLGNQLQVSAENPIQVLQSYQLAATTPRPETPFTGGFMGYFAYDLGRRFERLPEQAKADIAIPEMDVGRYLWAIVQDHEHKKAWLVQHPQANIDAELLQKIQFHDLKQNLNFDKKSFNINSFKESINVDDYLKNIDKIRHYIEAGDCYQVNFAQRFTATYQGDPLVAYLELRQSVPSPFSAFYRTAHASILSLSPERFIAVQDGKAETRPIKGTIARGKTPDEDQRNARWLQQSTKNKAENLMIVDLLRNDLSKHCDAVKVPALFSLQSFANVHHLVSIVEGQLRPGTHPLQVLQDGFPGGSITGAPKIRAMEIIEELEPTRRSVYCGSLGYVSADGNMDTNIAIRTLVCADGKIHCWGGGGIVADSDPNEEYQESLTKVGLFMKTLEEKFSG</sequence>
<feature type="domain" description="Chorismate-utilising enzyme C-terminal" evidence="3">
    <location>
        <begin position="194"/>
        <end position="444"/>
    </location>
</feature>
<evidence type="ECO:0000313" key="6">
    <source>
        <dbReference type="Proteomes" id="UP000652567"/>
    </source>
</evidence>
<feature type="domain" description="Anthranilate synthase component I N-terminal" evidence="4">
    <location>
        <begin position="19"/>
        <end position="149"/>
    </location>
</feature>
<reference evidence="5" key="1">
    <citation type="submission" date="2018-07" db="EMBL/GenBank/DDBJ databases">
        <title>Genome assembly of strain Ka43.</title>
        <authorList>
            <person name="Kukolya J."/>
            <person name="Nagy I."/>
            <person name="Horvath B."/>
            <person name="Toth A."/>
        </authorList>
    </citation>
    <scope>NUCLEOTIDE SEQUENCE</scope>
    <source>
        <strain evidence="5">KB43</strain>
    </source>
</reference>
<proteinExistence type="predicted"/>
<dbReference type="GO" id="GO:0009396">
    <property type="term" value="P:folic acid-containing compound biosynthetic process"/>
    <property type="evidence" value="ECO:0007669"/>
    <property type="project" value="InterPro"/>
</dbReference>
<gene>
    <name evidence="5" type="primary">pabB</name>
    <name evidence="5" type="ORF">C4F51_09810</name>
</gene>
<dbReference type="SUPFAM" id="SSF56322">
    <property type="entry name" value="ADC synthase"/>
    <property type="match status" value="1"/>
</dbReference>
<dbReference type="Pfam" id="PF00425">
    <property type="entry name" value="Chorismate_bind"/>
    <property type="match status" value="1"/>
</dbReference>
<dbReference type="NCBIfam" id="TIGR00553">
    <property type="entry name" value="pabB"/>
    <property type="match status" value="1"/>
</dbReference>
<evidence type="ECO:0000259" key="3">
    <source>
        <dbReference type="Pfam" id="PF00425"/>
    </source>
</evidence>
<dbReference type="InterPro" id="IPR005802">
    <property type="entry name" value="ADC_synth_comp_1"/>
</dbReference>
<dbReference type="InterPro" id="IPR006805">
    <property type="entry name" value="Anth_synth_I_N"/>
</dbReference>
<dbReference type="Gene3D" id="3.60.120.10">
    <property type="entry name" value="Anthranilate synthase"/>
    <property type="match status" value="1"/>
</dbReference>
<dbReference type="InterPro" id="IPR019999">
    <property type="entry name" value="Anth_synth_I-like"/>
</dbReference>
<dbReference type="PANTHER" id="PTHR11236:SF50">
    <property type="entry name" value="AMINODEOXYCHORISMATE SYNTHASE COMPONENT 1"/>
    <property type="match status" value="1"/>
</dbReference>
<evidence type="ECO:0000256" key="2">
    <source>
        <dbReference type="ARBA" id="ARBA00022679"/>
    </source>
</evidence>
<accession>A0A928V7G9</accession>
<dbReference type="InterPro" id="IPR015890">
    <property type="entry name" value="Chorismate_C"/>
</dbReference>
<protein>
    <recommendedName>
        <fullName evidence="1">aminodeoxychorismate synthase</fullName>
        <ecNumber evidence="1">2.6.1.85</ecNumber>
    </recommendedName>
</protein>
<dbReference type="PRINTS" id="PR00095">
    <property type="entry name" value="ANTSNTHASEI"/>
</dbReference>
<keyword evidence="2 5" id="KW-0808">Transferase</keyword>
<organism evidence="5 6">
    <name type="scientific">Cellvibrio polysaccharolyticus</name>
    <dbReference type="NCBI Taxonomy" id="2082724"/>
    <lineage>
        <taxon>Bacteria</taxon>
        <taxon>Pseudomonadati</taxon>
        <taxon>Pseudomonadota</taxon>
        <taxon>Gammaproteobacteria</taxon>
        <taxon>Cellvibrionales</taxon>
        <taxon>Cellvibrionaceae</taxon>
        <taxon>Cellvibrio</taxon>
    </lineage>
</organism>
<evidence type="ECO:0000259" key="4">
    <source>
        <dbReference type="Pfam" id="PF04715"/>
    </source>
</evidence>
<keyword evidence="5" id="KW-0032">Aminotransferase</keyword>
<dbReference type="GO" id="GO:0000162">
    <property type="term" value="P:L-tryptophan biosynthetic process"/>
    <property type="evidence" value="ECO:0007669"/>
    <property type="project" value="TreeGrafter"/>
</dbReference>
<dbReference type="EC" id="2.6.1.85" evidence="1"/>
<dbReference type="EMBL" id="PRDL01000001">
    <property type="protein sequence ID" value="MBE8717484.1"/>
    <property type="molecule type" value="Genomic_DNA"/>
</dbReference>
<dbReference type="GO" id="GO:0046820">
    <property type="term" value="F:4-amino-4-deoxychorismate synthase activity"/>
    <property type="evidence" value="ECO:0007669"/>
    <property type="project" value="UniProtKB-EC"/>
</dbReference>
<keyword evidence="6" id="KW-1185">Reference proteome</keyword>
<evidence type="ECO:0000313" key="5">
    <source>
        <dbReference type="EMBL" id="MBE8717484.1"/>
    </source>
</evidence>
<dbReference type="Proteomes" id="UP000652567">
    <property type="component" value="Unassembled WGS sequence"/>
</dbReference>
<dbReference type="Pfam" id="PF04715">
    <property type="entry name" value="Anth_synt_I_N"/>
    <property type="match status" value="1"/>
</dbReference>
<dbReference type="PANTHER" id="PTHR11236">
    <property type="entry name" value="AMINOBENZOATE/ANTHRANILATE SYNTHASE"/>
    <property type="match status" value="1"/>
</dbReference>
<evidence type="ECO:0000256" key="1">
    <source>
        <dbReference type="ARBA" id="ARBA00013139"/>
    </source>
</evidence>
<comment type="caution">
    <text evidence="5">The sequence shown here is derived from an EMBL/GenBank/DDBJ whole genome shotgun (WGS) entry which is preliminary data.</text>
</comment>